<keyword evidence="2" id="KW-1185">Reference proteome</keyword>
<name>A0ABP0TBI7_9BRYO</name>
<proteinExistence type="predicted"/>
<dbReference type="EMBL" id="OZ019893">
    <property type="protein sequence ID" value="CAK9191545.1"/>
    <property type="molecule type" value="Genomic_DNA"/>
</dbReference>
<evidence type="ECO:0000313" key="1">
    <source>
        <dbReference type="EMBL" id="CAK9191545.1"/>
    </source>
</evidence>
<accession>A0ABP0TBI7</accession>
<dbReference type="PANTHER" id="PTHR33181">
    <property type="entry name" value="OS01G0778500 PROTEIN"/>
    <property type="match status" value="1"/>
</dbReference>
<evidence type="ECO:0000313" key="2">
    <source>
        <dbReference type="Proteomes" id="UP001497512"/>
    </source>
</evidence>
<dbReference type="PANTHER" id="PTHR33181:SF59">
    <property type="entry name" value="OVATE FAMILY PROTEIN"/>
    <property type="match status" value="1"/>
</dbReference>
<organism evidence="1 2">
    <name type="scientific">Sphagnum troendelagicum</name>
    <dbReference type="NCBI Taxonomy" id="128251"/>
    <lineage>
        <taxon>Eukaryota</taxon>
        <taxon>Viridiplantae</taxon>
        <taxon>Streptophyta</taxon>
        <taxon>Embryophyta</taxon>
        <taxon>Bryophyta</taxon>
        <taxon>Sphagnophytina</taxon>
        <taxon>Sphagnopsida</taxon>
        <taxon>Sphagnales</taxon>
        <taxon>Sphagnaceae</taxon>
        <taxon>Sphagnum</taxon>
    </lineage>
</organism>
<protein>
    <submittedName>
        <fullName evidence="1">Uncharacterized protein</fullName>
    </submittedName>
</protein>
<dbReference type="Proteomes" id="UP001497512">
    <property type="component" value="Chromosome 1"/>
</dbReference>
<sequence length="81" mass="9300">MGWLRTMTSPFSRMWSAMQDIALFRVLHPPKRGRGVGKLYNDVCSCQYDDIHVMWSMLEHSTGDAFASPKGGYRVTKDFIL</sequence>
<gene>
    <name evidence="1" type="ORF">CSSPTR1EN2_LOCUS1444</name>
</gene>
<reference evidence="1 2" key="1">
    <citation type="submission" date="2024-02" db="EMBL/GenBank/DDBJ databases">
        <authorList>
            <consortium name="ELIXIR-Norway"/>
            <consortium name="Elixir Norway"/>
        </authorList>
    </citation>
    <scope>NUCLEOTIDE SEQUENCE [LARGE SCALE GENOMIC DNA]</scope>
</reference>